<dbReference type="EC" id="6.4.1.2" evidence="4"/>
<dbReference type="Pfam" id="PF00364">
    <property type="entry name" value="Biotin_lipoyl"/>
    <property type="match status" value="1"/>
</dbReference>
<dbReference type="GO" id="GO:2001295">
    <property type="term" value="P:malonyl-CoA biosynthetic process"/>
    <property type="evidence" value="ECO:0007669"/>
    <property type="project" value="UniProtKB-UniPathway"/>
</dbReference>
<dbReference type="SUPFAM" id="SSF56059">
    <property type="entry name" value="Glutathione synthetase ATP-binding domain-like"/>
    <property type="match status" value="1"/>
</dbReference>
<organism evidence="18 19">
    <name type="scientific">Actinomyces weissii</name>
    <dbReference type="NCBI Taxonomy" id="675090"/>
    <lineage>
        <taxon>Bacteria</taxon>
        <taxon>Bacillati</taxon>
        <taxon>Actinomycetota</taxon>
        <taxon>Actinomycetes</taxon>
        <taxon>Actinomycetales</taxon>
        <taxon>Actinomycetaceae</taxon>
        <taxon>Actinomyces</taxon>
    </lineage>
</organism>
<keyword evidence="6 10" id="KW-0547">Nucleotide-binding</keyword>
<dbReference type="Gene3D" id="2.40.50.100">
    <property type="match status" value="1"/>
</dbReference>
<feature type="compositionally biased region" description="Low complexity" evidence="11">
    <location>
        <begin position="487"/>
        <end position="504"/>
    </location>
</feature>
<keyword evidence="9" id="KW-0511">Multifunctional enzyme</keyword>
<feature type="compositionally biased region" description="Low complexity" evidence="11">
    <location>
        <begin position="1102"/>
        <end position="1112"/>
    </location>
</feature>
<comment type="similarity">
    <text evidence="3">Belongs to the Nudix hydrolase family.</text>
</comment>
<feature type="domain" description="CoA carboxyltransferase N-terminal" evidence="15">
    <location>
        <begin position="659"/>
        <end position="846"/>
    </location>
</feature>
<dbReference type="GO" id="GO:0046872">
    <property type="term" value="F:metal ion binding"/>
    <property type="evidence" value="ECO:0007669"/>
    <property type="project" value="InterPro"/>
</dbReference>
<dbReference type="EMBL" id="CP066802">
    <property type="protein sequence ID" value="QQM67024.1"/>
    <property type="molecule type" value="Genomic_DNA"/>
</dbReference>
<dbReference type="InterPro" id="IPR011764">
    <property type="entry name" value="Biotin_carboxylation_dom"/>
</dbReference>
<dbReference type="GO" id="GO:0016787">
    <property type="term" value="F:hydrolase activity"/>
    <property type="evidence" value="ECO:0007669"/>
    <property type="project" value="UniProtKB-KW"/>
</dbReference>
<evidence type="ECO:0000259" key="14">
    <source>
        <dbReference type="PROSITE" id="PS50979"/>
    </source>
</evidence>
<dbReference type="InterPro" id="IPR011762">
    <property type="entry name" value="COA_CT_N"/>
</dbReference>
<dbReference type="InterPro" id="IPR011761">
    <property type="entry name" value="ATP-grasp"/>
</dbReference>
<dbReference type="InterPro" id="IPR005479">
    <property type="entry name" value="CPAse_ATP-bd"/>
</dbReference>
<dbReference type="KEGG" id="awe:JG540_08235"/>
<dbReference type="InterPro" id="IPR016185">
    <property type="entry name" value="PreATP-grasp_dom_sf"/>
</dbReference>
<dbReference type="SUPFAM" id="SSF55811">
    <property type="entry name" value="Nudix"/>
    <property type="match status" value="1"/>
</dbReference>
<dbReference type="PROSITE" id="PS50975">
    <property type="entry name" value="ATP_GRASP"/>
    <property type="match status" value="1"/>
</dbReference>
<dbReference type="InterPro" id="IPR011054">
    <property type="entry name" value="Rudment_hybrid_motif"/>
</dbReference>
<dbReference type="InterPro" id="IPR000089">
    <property type="entry name" value="Biotin_lipoyl"/>
</dbReference>
<dbReference type="Gene3D" id="3.90.79.10">
    <property type="entry name" value="Nucleoside Triphosphate Pyrophosphohydrolase"/>
    <property type="match status" value="1"/>
</dbReference>
<evidence type="ECO:0000313" key="18">
    <source>
        <dbReference type="EMBL" id="QQM67024.1"/>
    </source>
</evidence>
<dbReference type="InterPro" id="IPR011763">
    <property type="entry name" value="COA_CT_C"/>
</dbReference>
<protein>
    <recommendedName>
        <fullName evidence="4">acetyl-CoA carboxylase</fullName>
        <ecNumber evidence="4">6.4.1.2</ecNumber>
    </recommendedName>
</protein>
<reference evidence="18 19" key="1">
    <citation type="submission" date="2020-12" db="EMBL/GenBank/DDBJ databases">
        <authorList>
            <person name="Zhou J."/>
        </authorList>
    </citation>
    <scope>NUCLEOTIDE SEQUENCE [LARGE SCALE GENOMIC DNA]</scope>
    <source>
        <strain evidence="18 19">CCUG 61299</strain>
    </source>
</reference>
<feature type="domain" description="Lipoyl-binding" evidence="12">
    <location>
        <begin position="519"/>
        <end position="596"/>
    </location>
</feature>
<dbReference type="PANTHER" id="PTHR43842">
    <property type="entry name" value="PROPIONYL-COA CARBOXYLASE BETA CHAIN"/>
    <property type="match status" value="1"/>
</dbReference>
<evidence type="ECO:0000256" key="9">
    <source>
        <dbReference type="ARBA" id="ARBA00023268"/>
    </source>
</evidence>
<sequence>MRRLLVAARGLTAIRVAATARRCGWEPVGVLTAAERDAGWTRTLTEATLVPAYDDVAALLAAARELGATGLHPGVGFAAESAALARACQEAGLCWAGPDPQVLEVLTDKTRLVRLAARLGLLVPRSWGPLAGLADLEQALRELDGPGVLKPVHGGGGRGVVEVPGPLAARATWERAQGLGALLLQERVPRARHIEVQALGDGRGQVVTLGTRECSVQRRAQKLLEEAPAPGLAAATEQALAEGARRLLREVGLRGAATCEFLLPQTGAPVLLEVNARLQVEHAVTEEVTGVDLVAAQLSLAQGAGLPQALDAGRRAARQAGWEGLAEPSSPSVIGVSEDCVPTHGHAVEVRLYAEDPVTLVPQVGTVLQAQLPLSTARLRAQVARRQVTAARLRVQRGTFPGDALRPEFSEPLALLAAVGRDRPEALRTLQEALAEVEVAGPRTLAPLLQQVLGSEALQRGRVSTGWLEEALAAGRLGPGSPEDAWTTTPAPAEPTALAGGTAGLTTGFSAAGSSAGPGSTAAAPGSLVELRAPLAGTCVSTRPPGSQVAAGEQVVVLEAMKMRLPVPTPVAGVVESVPLEPGQPVPGGALVARVRAGTAPAPGPAPAAPATTGSAPQPGHPAPAGQRPATRPRPQADRSARARAQSLADPGSLSQVVEADAVLTAQARVAGRDVALWVQDPTVKGGTIGLEGARRVASLVEAAAASGLPVLSVLDGGGARVQEGVDALAGVGLVLAAQRRAHGQVLQIGLVLGAAAGGAAYSPALADLLVMVEGPGQLFLTGPAVLAASTGEQVDAQSLGGAELHATRSGTAHLTVPDQEAAFAAARRLVSYAPVLRQGRRALPLRRGGAGCVPVPGDQVAALAVPADRAEPYDVRELLRSLTDRSELEELRPRWATSVVTALARVEGLPVGLVAPQPQVLAGALTPEAAQKVSEHLGLCVRLGLPVVTVVDTPGFLPGPAPEAGGVVRHGAALVSAYASLRAAGCQAVTLVTRRAYGGAYVALGSKPLSGAWALAWPQARIGVMDARSAVGLVHRRRLAQAQQAGAAEVEGLRARLVAEQEATEAAPQAVALGWVDELVEPDATRARIVQLLTTPPPPAAAARAGQATAPGSNGFQADHGATGPSDDSTGGSGPVARQSAGPGAALGTAPAAPQEQAPLVAPVDVVHHPGDGWVDCGCGARHWGLAGAAGVLLWRSADVGLEVLLQQRARWTHHGGCWGLPGGAVAQGEDPAQAALRELEEETGVPATLVRLGAHHLQQHPDWSYTTFTARLLPDPGLDRLVPCDGESASLQWVRLHHDAHGAWRPPAPEVKDPSLTAGMPAPAGGTGRLLPALAAVWEELAGLLPRGTR</sequence>
<evidence type="ECO:0000256" key="4">
    <source>
        <dbReference type="ARBA" id="ARBA00013058"/>
    </source>
</evidence>
<dbReference type="GO" id="GO:0005524">
    <property type="term" value="F:ATP binding"/>
    <property type="evidence" value="ECO:0007669"/>
    <property type="project" value="UniProtKB-UniRule"/>
</dbReference>
<keyword evidence="8 10" id="KW-0067">ATP-binding</keyword>
<evidence type="ECO:0000256" key="11">
    <source>
        <dbReference type="SAM" id="MobiDB-lite"/>
    </source>
</evidence>
<feature type="compositionally biased region" description="Low complexity" evidence="11">
    <location>
        <begin position="1142"/>
        <end position="1155"/>
    </location>
</feature>
<evidence type="ECO:0000259" key="16">
    <source>
        <dbReference type="PROSITE" id="PS50989"/>
    </source>
</evidence>
<dbReference type="PROSITE" id="PS50979">
    <property type="entry name" value="BC"/>
    <property type="match status" value="1"/>
</dbReference>
<evidence type="ECO:0000259" key="12">
    <source>
        <dbReference type="PROSITE" id="PS50968"/>
    </source>
</evidence>
<feature type="domain" description="Biotin carboxylation" evidence="14">
    <location>
        <begin position="1"/>
        <end position="473"/>
    </location>
</feature>
<dbReference type="InterPro" id="IPR000086">
    <property type="entry name" value="NUDIX_hydrolase_dom"/>
</dbReference>
<dbReference type="Pfam" id="PF00293">
    <property type="entry name" value="NUDIX"/>
    <property type="match status" value="1"/>
</dbReference>
<dbReference type="InterPro" id="IPR029045">
    <property type="entry name" value="ClpP/crotonase-like_dom_sf"/>
</dbReference>
<evidence type="ECO:0000256" key="3">
    <source>
        <dbReference type="ARBA" id="ARBA00005582"/>
    </source>
</evidence>
<evidence type="ECO:0000259" key="13">
    <source>
        <dbReference type="PROSITE" id="PS50975"/>
    </source>
</evidence>
<feature type="domain" description="CoA carboxyltransferase C-terminal" evidence="16">
    <location>
        <begin position="857"/>
        <end position="1096"/>
    </location>
</feature>
<keyword evidence="5" id="KW-0436">Ligase</keyword>
<dbReference type="InterPro" id="IPR005481">
    <property type="entry name" value="BC-like_N"/>
</dbReference>
<feature type="region of interest" description="Disordered" evidence="11">
    <location>
        <begin position="475"/>
        <end position="504"/>
    </location>
</feature>
<dbReference type="InterPro" id="IPR005482">
    <property type="entry name" value="Biotin_COase_C"/>
</dbReference>
<evidence type="ECO:0000256" key="7">
    <source>
        <dbReference type="ARBA" id="ARBA00022801"/>
    </source>
</evidence>
<feature type="region of interest" description="Disordered" evidence="11">
    <location>
        <begin position="1098"/>
        <end position="1156"/>
    </location>
</feature>
<comment type="pathway">
    <text evidence="2">Lipid metabolism; malonyl-CoA biosynthesis; malonyl-CoA from acetyl-CoA: step 1/1.</text>
</comment>
<dbReference type="SUPFAM" id="SSF52096">
    <property type="entry name" value="ClpP/crotonase"/>
    <property type="match status" value="2"/>
</dbReference>
<dbReference type="PROSITE" id="PS50989">
    <property type="entry name" value="COA_CT_CTER"/>
    <property type="match status" value="1"/>
</dbReference>
<dbReference type="RefSeq" id="WP_200275265.1">
    <property type="nucleotide sequence ID" value="NZ_CP066802.1"/>
</dbReference>
<evidence type="ECO:0000256" key="8">
    <source>
        <dbReference type="ARBA" id="ARBA00022840"/>
    </source>
</evidence>
<dbReference type="SUPFAM" id="SSF51246">
    <property type="entry name" value="Rudiment single hybrid motif"/>
    <property type="match status" value="1"/>
</dbReference>
<accession>A0A7T7M989</accession>
<dbReference type="CDD" id="cd06850">
    <property type="entry name" value="biotinyl_domain"/>
    <property type="match status" value="1"/>
</dbReference>
<dbReference type="PROSITE" id="PS00867">
    <property type="entry name" value="CPSASE_2"/>
    <property type="match status" value="1"/>
</dbReference>
<dbReference type="SUPFAM" id="SSF52440">
    <property type="entry name" value="PreATP-grasp domain"/>
    <property type="match status" value="1"/>
</dbReference>
<evidence type="ECO:0000256" key="1">
    <source>
        <dbReference type="ARBA" id="ARBA00001953"/>
    </source>
</evidence>
<dbReference type="PROSITE" id="PS51462">
    <property type="entry name" value="NUDIX"/>
    <property type="match status" value="1"/>
</dbReference>
<dbReference type="SUPFAM" id="SSF51230">
    <property type="entry name" value="Single hybrid motif"/>
    <property type="match status" value="1"/>
</dbReference>
<feature type="domain" description="Nudix hydrolase" evidence="17">
    <location>
        <begin position="1186"/>
        <end position="1318"/>
    </location>
</feature>
<dbReference type="Proteomes" id="UP000595895">
    <property type="component" value="Chromosome"/>
</dbReference>
<dbReference type="Pfam" id="PF01039">
    <property type="entry name" value="Carboxyl_trans"/>
    <property type="match status" value="1"/>
</dbReference>
<proteinExistence type="inferred from homology"/>
<dbReference type="InterPro" id="IPR011053">
    <property type="entry name" value="Single_hybrid_motif"/>
</dbReference>
<dbReference type="PROSITE" id="PS50968">
    <property type="entry name" value="BIOTINYL_LIPOYL"/>
    <property type="match status" value="1"/>
</dbReference>
<dbReference type="Gene3D" id="3.90.226.10">
    <property type="entry name" value="2-enoyl-CoA Hydratase, Chain A, domain 1"/>
    <property type="match status" value="2"/>
</dbReference>
<dbReference type="UniPathway" id="UPA00655">
    <property type="reaction ID" value="UER00711"/>
</dbReference>
<dbReference type="InterPro" id="IPR015797">
    <property type="entry name" value="NUDIX_hydrolase-like_dom_sf"/>
</dbReference>
<gene>
    <name evidence="18" type="ORF">JG540_08235</name>
</gene>
<evidence type="ECO:0000259" key="15">
    <source>
        <dbReference type="PROSITE" id="PS50980"/>
    </source>
</evidence>
<feature type="compositionally biased region" description="Low complexity" evidence="11">
    <location>
        <begin position="609"/>
        <end position="634"/>
    </location>
</feature>
<dbReference type="SMART" id="SM00878">
    <property type="entry name" value="Biotin_carb_C"/>
    <property type="match status" value="1"/>
</dbReference>
<keyword evidence="7" id="KW-0378">Hydrolase</keyword>
<dbReference type="GO" id="GO:0004658">
    <property type="term" value="F:propionyl-CoA carboxylase activity"/>
    <property type="evidence" value="ECO:0007669"/>
    <property type="project" value="TreeGrafter"/>
</dbReference>
<dbReference type="InterPro" id="IPR020084">
    <property type="entry name" value="NUDIX_hydrolase_CS"/>
</dbReference>
<evidence type="ECO:0000256" key="6">
    <source>
        <dbReference type="ARBA" id="ARBA00022741"/>
    </source>
</evidence>
<evidence type="ECO:0000256" key="2">
    <source>
        <dbReference type="ARBA" id="ARBA00004956"/>
    </source>
</evidence>
<dbReference type="PROSITE" id="PS50980">
    <property type="entry name" value="COA_CT_NTER"/>
    <property type="match status" value="1"/>
</dbReference>
<keyword evidence="19" id="KW-1185">Reference proteome</keyword>
<dbReference type="Pfam" id="PF02785">
    <property type="entry name" value="Biotin_carb_C"/>
    <property type="match status" value="1"/>
</dbReference>
<dbReference type="PRINTS" id="PR00502">
    <property type="entry name" value="NUDIXFAMILY"/>
</dbReference>
<dbReference type="Pfam" id="PF00289">
    <property type="entry name" value="Biotin_carb_N"/>
    <property type="match status" value="1"/>
</dbReference>
<dbReference type="PANTHER" id="PTHR43842:SF2">
    <property type="entry name" value="PROPIONYL-COA CARBOXYLASE BETA CHAIN, MITOCHONDRIAL"/>
    <property type="match status" value="1"/>
</dbReference>
<evidence type="ECO:0000256" key="5">
    <source>
        <dbReference type="ARBA" id="ARBA00022598"/>
    </source>
</evidence>
<evidence type="ECO:0000313" key="19">
    <source>
        <dbReference type="Proteomes" id="UP000595895"/>
    </source>
</evidence>
<evidence type="ECO:0000256" key="10">
    <source>
        <dbReference type="PROSITE-ProRule" id="PRU00409"/>
    </source>
</evidence>
<comment type="cofactor">
    <cofactor evidence="1">
        <name>biotin</name>
        <dbReference type="ChEBI" id="CHEBI:57586"/>
    </cofactor>
</comment>
<evidence type="ECO:0000259" key="17">
    <source>
        <dbReference type="PROSITE" id="PS51462"/>
    </source>
</evidence>
<dbReference type="PROSITE" id="PS00893">
    <property type="entry name" value="NUDIX_BOX"/>
    <property type="match status" value="1"/>
</dbReference>
<dbReference type="GO" id="GO:0003989">
    <property type="term" value="F:acetyl-CoA carboxylase activity"/>
    <property type="evidence" value="ECO:0007669"/>
    <property type="project" value="UniProtKB-EC"/>
</dbReference>
<dbReference type="GO" id="GO:0009317">
    <property type="term" value="C:acetyl-CoA carboxylase complex"/>
    <property type="evidence" value="ECO:0007669"/>
    <property type="project" value="TreeGrafter"/>
</dbReference>
<dbReference type="Pfam" id="PF02786">
    <property type="entry name" value="CPSase_L_D2"/>
    <property type="match status" value="1"/>
</dbReference>
<feature type="region of interest" description="Disordered" evidence="11">
    <location>
        <begin position="598"/>
        <end position="652"/>
    </location>
</feature>
<name>A0A7T7M989_9ACTO</name>
<dbReference type="Gene3D" id="3.30.470.20">
    <property type="entry name" value="ATP-grasp fold, B domain"/>
    <property type="match status" value="1"/>
</dbReference>
<dbReference type="InterPro" id="IPR051047">
    <property type="entry name" value="AccD/PCCB"/>
</dbReference>
<dbReference type="InterPro" id="IPR020476">
    <property type="entry name" value="Nudix_hydrolase"/>
</dbReference>
<feature type="domain" description="ATP-grasp" evidence="13">
    <location>
        <begin position="113"/>
        <end position="302"/>
    </location>
</feature>
<dbReference type="InterPro" id="IPR034733">
    <property type="entry name" value="AcCoA_carboxyl_beta"/>
</dbReference>